<comment type="catalytic activity">
    <reaction evidence="10">
        <text>N(4)-(alpha-D-Man-(1-&gt;2)-alpha-D-Man-(1-&gt;2)-alpha-D-Man-(1-&gt;3)-[alpha-D-Man-(1-&gt;2)-alpha-D-Man-(1-&gt;3)-[alpha-D-Man-(1-&gt;2)-alpha-D-Man-(1-&gt;6)]-alpha-D-Man-(1-&gt;6)]-beta-D-Man-(1-&gt;4)-beta-D-GlcNAc-(1-&gt;4)-beta-D-GlcNAc)-L-asparaginyl-[protein] (N-glucan mannose isomer 9A1,2,3B1,2,3) + 4 H2O = N(4)-(alpha-D-Man-(1-&gt;3)-[alpha-D-Man-(1-&gt;3)-[alpha-D-Man-(1-&gt;6)]-alpha-D-Man-(1-&gt;6)]-beta-D-Man-(1-&gt;4)-beta-D-GlcNAc-(1-&gt;4)-beta-D-GlcNAc)-L-asparaginyl-[protein] (N-glucan mannose isomer 5A1,2) + 4 beta-D-mannose</text>
        <dbReference type="Rhea" id="RHEA:56008"/>
        <dbReference type="Rhea" id="RHEA-COMP:14356"/>
        <dbReference type="Rhea" id="RHEA-COMP:14367"/>
        <dbReference type="ChEBI" id="CHEBI:15377"/>
        <dbReference type="ChEBI" id="CHEBI:28563"/>
        <dbReference type="ChEBI" id="CHEBI:59087"/>
        <dbReference type="ChEBI" id="CHEBI:139493"/>
        <dbReference type="EC" id="3.2.1.113"/>
    </reaction>
</comment>
<protein>
    <recommendedName>
        <fullName evidence="13">alpha-1,2-Mannosidase</fullName>
        <ecNumber evidence="13">3.2.1.-</ecNumber>
    </recommendedName>
</protein>
<comment type="catalytic activity">
    <reaction evidence="9">
        <text>N(4)-(alpha-D-Man-(1-&gt;2)-alpha-D-Man-(1-&gt;2)-alpha-D-Man-(1-&gt;3)-[alpha-D-Man-(1-&gt;3)-[alpha-D-Man-(1-&gt;2)-alpha-D-Man-(1-&gt;6)]-alpha-D-Man-(1-&gt;6)]-beta-D-Man-(1-&gt;4)-beta-D-GlcNAc-(1-&gt;4)-beta-D-GlcNAc)-L-asparaginyl-[protein] (N-glucan mannose isomer 8A1,2,3B1,3) + 3 H2O = N(4)-(alpha-D-Man-(1-&gt;3)-[alpha-D-Man-(1-&gt;3)-[alpha-D-Man-(1-&gt;6)]-alpha-D-Man-(1-&gt;6)]-beta-D-Man-(1-&gt;4)-beta-D-GlcNAc-(1-&gt;4)-beta-D-GlcNAc)-L-asparaginyl-[protein] (N-glucan mannose isomer 5A1,2) + 3 beta-D-mannose</text>
        <dbReference type="Rhea" id="RHEA:56028"/>
        <dbReference type="Rhea" id="RHEA-COMP:14358"/>
        <dbReference type="Rhea" id="RHEA-COMP:14367"/>
        <dbReference type="ChEBI" id="CHEBI:15377"/>
        <dbReference type="ChEBI" id="CHEBI:28563"/>
        <dbReference type="ChEBI" id="CHEBI:59087"/>
        <dbReference type="ChEBI" id="CHEBI:60628"/>
        <dbReference type="EC" id="3.2.1.113"/>
    </reaction>
</comment>
<dbReference type="GO" id="GO:0005509">
    <property type="term" value="F:calcium ion binding"/>
    <property type="evidence" value="ECO:0007669"/>
    <property type="project" value="InterPro"/>
</dbReference>
<accession>A0A5B0SLM8</accession>
<dbReference type="GO" id="GO:0004571">
    <property type="term" value="F:mannosyl-oligosaccharide 1,2-alpha-mannosidase activity"/>
    <property type="evidence" value="ECO:0007669"/>
    <property type="project" value="UniProtKB-EC"/>
</dbReference>
<organism evidence="14 15">
    <name type="scientific">Puccinia graminis f. sp. tritici</name>
    <dbReference type="NCBI Taxonomy" id="56615"/>
    <lineage>
        <taxon>Eukaryota</taxon>
        <taxon>Fungi</taxon>
        <taxon>Dikarya</taxon>
        <taxon>Basidiomycota</taxon>
        <taxon>Pucciniomycotina</taxon>
        <taxon>Pucciniomycetes</taxon>
        <taxon>Pucciniales</taxon>
        <taxon>Pucciniaceae</taxon>
        <taxon>Puccinia</taxon>
    </lineage>
</organism>
<dbReference type="SUPFAM" id="SSF48225">
    <property type="entry name" value="Seven-hairpin glycosidases"/>
    <property type="match status" value="1"/>
</dbReference>
<evidence type="ECO:0000256" key="8">
    <source>
        <dbReference type="ARBA" id="ARBA00023295"/>
    </source>
</evidence>
<dbReference type="Pfam" id="PF01532">
    <property type="entry name" value="Glyco_hydro_47"/>
    <property type="match status" value="1"/>
</dbReference>
<evidence type="ECO:0000313" key="14">
    <source>
        <dbReference type="EMBL" id="KAA1138269.1"/>
    </source>
</evidence>
<keyword evidence="8 13" id="KW-0326">Glycosidase</keyword>
<feature type="active site" description="Proton donor" evidence="11">
    <location>
        <position position="375"/>
    </location>
</feature>
<dbReference type="Gene3D" id="1.50.10.10">
    <property type="match status" value="1"/>
</dbReference>
<feature type="active site" description="Proton donor" evidence="11">
    <location>
        <position position="129"/>
    </location>
</feature>
<comment type="similarity">
    <text evidence="3 13">Belongs to the glycosyl hydrolase 47 family.</text>
</comment>
<dbReference type="InterPro" id="IPR012341">
    <property type="entry name" value="6hp_glycosidase-like_sf"/>
</dbReference>
<evidence type="ECO:0000256" key="10">
    <source>
        <dbReference type="ARBA" id="ARBA00048605"/>
    </source>
</evidence>
<dbReference type="AlphaFoldDB" id="A0A5B0SLM8"/>
<dbReference type="FunFam" id="1.50.10.10:FF:000047">
    <property type="entry name" value="Mannosyl-oligosaccharide alpha-1,2-mannosidase"/>
    <property type="match status" value="1"/>
</dbReference>
<dbReference type="EMBL" id="VDEP01000003">
    <property type="protein sequence ID" value="KAA1138269.1"/>
    <property type="molecule type" value="Genomic_DNA"/>
</dbReference>
<name>A0A5B0SLM8_PUCGR</name>
<feature type="disulfide bond" evidence="12">
    <location>
        <begin position="332"/>
        <end position="361"/>
    </location>
</feature>
<dbReference type="Proteomes" id="UP000325313">
    <property type="component" value="Unassembled WGS sequence"/>
</dbReference>
<evidence type="ECO:0000256" key="3">
    <source>
        <dbReference type="ARBA" id="ARBA00007658"/>
    </source>
</evidence>
<evidence type="ECO:0000256" key="5">
    <source>
        <dbReference type="ARBA" id="ARBA00022801"/>
    </source>
</evidence>
<dbReference type="EC" id="3.2.1.-" evidence="13"/>
<evidence type="ECO:0000256" key="9">
    <source>
        <dbReference type="ARBA" id="ARBA00047669"/>
    </source>
</evidence>
<gene>
    <name evidence="14" type="primary">MNS1B_7</name>
    <name evidence="14" type="ORF">PGTUg99_028170</name>
</gene>
<evidence type="ECO:0000313" key="15">
    <source>
        <dbReference type="Proteomes" id="UP000325313"/>
    </source>
</evidence>
<feature type="active site" evidence="11">
    <location>
        <position position="417"/>
    </location>
</feature>
<keyword evidence="4" id="KW-0732">Signal</keyword>
<dbReference type="InterPro" id="IPR050749">
    <property type="entry name" value="Glycosyl_Hydrolase_47"/>
</dbReference>
<evidence type="ECO:0000256" key="1">
    <source>
        <dbReference type="ARBA" id="ARBA00001913"/>
    </source>
</evidence>
<dbReference type="PANTHER" id="PTHR11742">
    <property type="entry name" value="MANNOSYL-OLIGOSACCHARIDE ALPHA-1,2-MANNOSIDASE-RELATED"/>
    <property type="match status" value="1"/>
</dbReference>
<feature type="active site" evidence="11">
    <location>
        <position position="266"/>
    </location>
</feature>
<comment type="pathway">
    <text evidence="2">Protein modification; protein glycosylation.</text>
</comment>
<dbReference type="GO" id="GO:0016020">
    <property type="term" value="C:membrane"/>
    <property type="evidence" value="ECO:0007669"/>
    <property type="project" value="InterPro"/>
</dbReference>
<evidence type="ECO:0000256" key="4">
    <source>
        <dbReference type="ARBA" id="ARBA00022729"/>
    </source>
</evidence>
<dbReference type="InterPro" id="IPR036026">
    <property type="entry name" value="Seven-hairpin_glycosidases"/>
</dbReference>
<dbReference type="GO" id="GO:0005975">
    <property type="term" value="P:carbohydrate metabolic process"/>
    <property type="evidence" value="ECO:0007669"/>
    <property type="project" value="InterPro"/>
</dbReference>
<keyword evidence="5 13" id="KW-0378">Hydrolase</keyword>
<comment type="caution">
    <text evidence="14">The sequence shown here is derived from an EMBL/GenBank/DDBJ whole genome shotgun (WGS) entry which is preliminary data.</text>
</comment>
<dbReference type="GO" id="GO:0036503">
    <property type="term" value="P:ERAD pathway"/>
    <property type="evidence" value="ECO:0007669"/>
    <property type="project" value="UniProtKB-ARBA"/>
</dbReference>
<proteinExistence type="inferred from homology"/>
<evidence type="ECO:0000256" key="11">
    <source>
        <dbReference type="PIRSR" id="PIRSR601382-1"/>
    </source>
</evidence>
<keyword evidence="6 12" id="KW-1015">Disulfide bond</keyword>
<dbReference type="PANTHER" id="PTHR11742:SF101">
    <property type="entry name" value="MANNOSYL-OLIGOSACCHARIDE ALPHA-1,2-MANNOSIDASE 1B"/>
    <property type="match status" value="1"/>
</dbReference>
<evidence type="ECO:0000256" key="13">
    <source>
        <dbReference type="RuleBase" id="RU361193"/>
    </source>
</evidence>
<dbReference type="PRINTS" id="PR00747">
    <property type="entry name" value="GLYHDRLASE47"/>
</dbReference>
<reference evidence="14 15" key="1">
    <citation type="submission" date="2019-05" db="EMBL/GenBank/DDBJ databases">
        <title>Emergence of the Ug99 lineage of the wheat stem rust pathogen through somatic hybridization.</title>
        <authorList>
            <person name="Li F."/>
            <person name="Upadhyaya N.M."/>
            <person name="Sperschneider J."/>
            <person name="Matny O."/>
            <person name="Nguyen-Phuc H."/>
            <person name="Mago R."/>
            <person name="Raley C."/>
            <person name="Miller M.E."/>
            <person name="Silverstein K.A.T."/>
            <person name="Henningsen E."/>
            <person name="Hirsch C.D."/>
            <person name="Visser B."/>
            <person name="Pretorius Z.A."/>
            <person name="Steffenson B.J."/>
            <person name="Schwessinger B."/>
            <person name="Dodds P.N."/>
            <person name="Figueroa M."/>
        </authorList>
    </citation>
    <scope>NUCLEOTIDE SEQUENCE [LARGE SCALE GENOMIC DNA]</scope>
    <source>
        <strain evidence="14 15">Ug99</strain>
    </source>
</reference>
<sequence length="531" mass="59519">MTRFNVMGSLRTSVICVLFFSSVVYTLSSGVQKPGLVQSSLAKERQNEVKKVFASAYADYMKFGFPFDEVRPVAKRGQNTRNGWSATLVDSLDTLFIMGLKNEFDQGVSHTLNIDFSKSQTNDSVSLFETTIRYLGGMLSAYELSGSKNTALLKQARTLGDKLLTAWPDPRQNLPFPQLDFGRNRPVFKKKISSAEILIAEAGTLILELGRLSHHTQDPKYLRQAVKAMQAIMNSRSTFPGLAGFSLAVQSQAVKNDFATWGGGADSYYEYLLKYGILIDNQDESYLNAWKLAVKSSKQHLIQVSPVRNLTYLASFSSEKGGIRYEFSHLGCFAGGNWLLGGKVLDDPSTFQYGLRLVETCMETYKRTATGLGPETFKFLGPHGEMPLTKKPRSAELEFFDKNGFYIGIESYDLRPEVVESAFYAWRLTGDTRYQDFVWEAFKSLQKHCKAPASFAAISDVNSLPAKLIDDSESFLYAELFKYIYLTFSDPNLLSLDEYVFSAYLNPDIMTACFDLATEAHPLRITKEAIV</sequence>
<evidence type="ECO:0000256" key="7">
    <source>
        <dbReference type="ARBA" id="ARBA00023180"/>
    </source>
</evidence>
<comment type="cofactor">
    <cofactor evidence="1">
        <name>Ca(2+)</name>
        <dbReference type="ChEBI" id="CHEBI:29108"/>
    </cofactor>
</comment>
<dbReference type="InterPro" id="IPR001382">
    <property type="entry name" value="Glyco_hydro_47"/>
</dbReference>
<dbReference type="GO" id="GO:0005783">
    <property type="term" value="C:endoplasmic reticulum"/>
    <property type="evidence" value="ECO:0007669"/>
    <property type="project" value="TreeGrafter"/>
</dbReference>
<evidence type="ECO:0000256" key="12">
    <source>
        <dbReference type="PIRSR" id="PIRSR601382-3"/>
    </source>
</evidence>
<evidence type="ECO:0000256" key="6">
    <source>
        <dbReference type="ARBA" id="ARBA00023157"/>
    </source>
</evidence>
<evidence type="ECO:0000256" key="2">
    <source>
        <dbReference type="ARBA" id="ARBA00004922"/>
    </source>
</evidence>
<keyword evidence="7" id="KW-0325">Glycoprotein</keyword>